<evidence type="ECO:0000256" key="3">
    <source>
        <dbReference type="ARBA" id="ARBA00023242"/>
    </source>
</evidence>
<dbReference type="InterPro" id="IPR045180">
    <property type="entry name" value="La_dom_prot"/>
</dbReference>
<feature type="region of interest" description="Disordered" evidence="5">
    <location>
        <begin position="1"/>
        <end position="22"/>
    </location>
</feature>
<dbReference type="InterPro" id="IPR002344">
    <property type="entry name" value="Lupus_La"/>
</dbReference>
<dbReference type="STRING" id="79200.A0A175YNN9"/>
<feature type="compositionally biased region" description="Basic and acidic residues" evidence="5">
    <location>
        <begin position="376"/>
        <end position="385"/>
    </location>
</feature>
<keyword evidence="3" id="KW-0539">Nucleus</keyword>
<evidence type="ECO:0000313" key="7">
    <source>
        <dbReference type="EMBL" id="KZM85083.1"/>
    </source>
</evidence>
<accession>A0A175YNN9</accession>
<comment type="caution">
    <text evidence="7">The sequence shown here is derived from an EMBL/GenBank/DDBJ whole genome shotgun (WGS) entry which is preliminary data.</text>
</comment>
<evidence type="ECO:0000256" key="2">
    <source>
        <dbReference type="ARBA" id="ARBA00022884"/>
    </source>
</evidence>
<evidence type="ECO:0000256" key="4">
    <source>
        <dbReference type="PROSITE-ProRule" id="PRU00332"/>
    </source>
</evidence>
<name>A0A175YNN9_DAUCS</name>
<dbReference type="InterPro" id="IPR036390">
    <property type="entry name" value="WH_DNA-bd_sf"/>
</dbReference>
<dbReference type="GO" id="GO:0003729">
    <property type="term" value="F:mRNA binding"/>
    <property type="evidence" value="ECO:0007669"/>
    <property type="project" value="TreeGrafter"/>
</dbReference>
<protein>
    <recommendedName>
        <fullName evidence="6">HTH La-type RNA-binding domain-containing protein</fullName>
    </recommendedName>
</protein>
<dbReference type="SUPFAM" id="SSF46785">
    <property type="entry name" value="Winged helix' DNA-binding domain"/>
    <property type="match status" value="1"/>
</dbReference>
<dbReference type="PANTHER" id="PTHR22792:SF66">
    <property type="entry name" value="LA-RELATED PROTEIN 6B"/>
    <property type="match status" value="1"/>
</dbReference>
<dbReference type="OMA" id="HRPYEYY"/>
<dbReference type="PROSITE" id="PS50961">
    <property type="entry name" value="HTH_LA"/>
    <property type="match status" value="1"/>
</dbReference>
<proteinExistence type="predicted"/>
<dbReference type="AlphaFoldDB" id="A0A175YNN9"/>
<dbReference type="Pfam" id="PF05383">
    <property type="entry name" value="La"/>
    <property type="match status" value="1"/>
</dbReference>
<dbReference type="InterPro" id="IPR036388">
    <property type="entry name" value="WH-like_DNA-bd_sf"/>
</dbReference>
<evidence type="ECO:0000256" key="1">
    <source>
        <dbReference type="ARBA" id="ARBA00004123"/>
    </source>
</evidence>
<dbReference type="Gene3D" id="1.10.10.10">
    <property type="entry name" value="Winged helix-like DNA-binding domain superfamily/Winged helix DNA-binding domain"/>
    <property type="match status" value="1"/>
</dbReference>
<feature type="compositionally biased region" description="Basic and acidic residues" evidence="5">
    <location>
        <begin position="294"/>
        <end position="315"/>
    </location>
</feature>
<gene>
    <name evidence="7" type="ORF">DCAR_027495</name>
</gene>
<dbReference type="Gramene" id="KZM85083">
    <property type="protein sequence ID" value="KZM85083"/>
    <property type="gene ID" value="DCAR_027495"/>
</dbReference>
<organism evidence="7">
    <name type="scientific">Daucus carota subsp. sativus</name>
    <name type="common">Carrot</name>
    <dbReference type="NCBI Taxonomy" id="79200"/>
    <lineage>
        <taxon>Eukaryota</taxon>
        <taxon>Viridiplantae</taxon>
        <taxon>Streptophyta</taxon>
        <taxon>Embryophyta</taxon>
        <taxon>Tracheophyta</taxon>
        <taxon>Spermatophyta</taxon>
        <taxon>Magnoliopsida</taxon>
        <taxon>eudicotyledons</taxon>
        <taxon>Gunneridae</taxon>
        <taxon>Pentapetalae</taxon>
        <taxon>asterids</taxon>
        <taxon>campanulids</taxon>
        <taxon>Apiales</taxon>
        <taxon>Apiaceae</taxon>
        <taxon>Apioideae</taxon>
        <taxon>Scandiceae</taxon>
        <taxon>Daucinae</taxon>
        <taxon>Daucus</taxon>
        <taxon>Daucus sect. Daucus</taxon>
    </lineage>
</organism>
<dbReference type="PANTHER" id="PTHR22792">
    <property type="entry name" value="LUPUS LA PROTEIN-RELATED"/>
    <property type="match status" value="1"/>
</dbReference>
<feature type="region of interest" description="Disordered" evidence="5">
    <location>
        <begin position="376"/>
        <end position="456"/>
    </location>
</feature>
<dbReference type="SMART" id="SM00715">
    <property type="entry name" value="LA"/>
    <property type="match status" value="1"/>
</dbReference>
<feature type="domain" description="HTH La-type RNA-binding" evidence="6">
    <location>
        <begin position="97"/>
        <end position="188"/>
    </location>
</feature>
<reference evidence="7" key="1">
    <citation type="journal article" date="2016" name="Nat. Genet.">
        <title>A high-quality carrot genome assembly provides new insights into carotenoid accumulation and asterid genome evolution.</title>
        <authorList>
            <person name="Iorizzo M."/>
            <person name="Ellison S."/>
            <person name="Senalik D."/>
            <person name="Zeng P."/>
            <person name="Satapoomin P."/>
            <person name="Huang J."/>
            <person name="Bowman M."/>
            <person name="Iovene M."/>
            <person name="Sanseverino W."/>
            <person name="Cavagnaro P."/>
            <person name="Yildiz M."/>
            <person name="Macko-Podgorni A."/>
            <person name="Moranska E."/>
            <person name="Grzebelus E."/>
            <person name="Grzebelus D."/>
            <person name="Ashrafi H."/>
            <person name="Zheng Z."/>
            <person name="Cheng S."/>
            <person name="Spooner D."/>
            <person name="Van Deynze A."/>
            <person name="Simon P."/>
        </authorList>
    </citation>
    <scope>NUCLEOTIDE SEQUENCE [LARGE SCALE GENOMIC DNA]</scope>
    <source>
        <tissue evidence="7">Leaf</tissue>
    </source>
</reference>
<feature type="compositionally biased region" description="Basic residues" evidence="5">
    <location>
        <begin position="386"/>
        <end position="412"/>
    </location>
</feature>
<evidence type="ECO:0000259" key="6">
    <source>
        <dbReference type="PROSITE" id="PS50961"/>
    </source>
</evidence>
<dbReference type="EMBL" id="LNRQ01000008">
    <property type="protein sequence ID" value="KZM85083.1"/>
    <property type="molecule type" value="Genomic_DNA"/>
</dbReference>
<comment type="subcellular location">
    <subcellularLocation>
        <location evidence="1">Nucleus</location>
    </subcellularLocation>
</comment>
<dbReference type="GO" id="GO:0005634">
    <property type="term" value="C:nucleus"/>
    <property type="evidence" value="ECO:0007669"/>
    <property type="project" value="UniProtKB-SubCell"/>
</dbReference>
<keyword evidence="2 4" id="KW-0694">RNA-binding</keyword>
<feature type="region of interest" description="Disordered" evidence="5">
    <location>
        <begin position="279"/>
        <end position="320"/>
    </location>
</feature>
<dbReference type="PRINTS" id="PR00302">
    <property type="entry name" value="LUPUSLA"/>
</dbReference>
<evidence type="ECO:0000256" key="5">
    <source>
        <dbReference type="SAM" id="MobiDB-lite"/>
    </source>
</evidence>
<dbReference type="InterPro" id="IPR006630">
    <property type="entry name" value="La_HTH"/>
</dbReference>
<dbReference type="GO" id="GO:0006396">
    <property type="term" value="P:RNA processing"/>
    <property type="evidence" value="ECO:0007669"/>
    <property type="project" value="InterPro"/>
</dbReference>
<feature type="compositionally biased region" description="Low complexity" evidence="5">
    <location>
        <begin position="13"/>
        <end position="22"/>
    </location>
</feature>
<dbReference type="GO" id="GO:1990904">
    <property type="term" value="C:ribonucleoprotein complex"/>
    <property type="evidence" value="ECO:0007669"/>
    <property type="project" value="InterPro"/>
</dbReference>
<sequence>MASEDRAEASDPSLSRNLSSSRLNAKAAEFVPRSAEFVYHKAPGSGYFPAQAHVRGNQRGFTQQYVPVVQYHQPQQAPQPLVQAVSAKKSAGDGTKTEITDEATQKLINQVEYYFSDVNLATTDHLMRFINKDPDGYVPLSVVFSFKKIKAFVSSTTQLAGILRNSTKLVVSEDGKKVRRLLPLTDSDMEELQSRIVIAENLPEDHCHQNLMKIFSAVGSVKSIRTCQPQPSNGGSSSGSKVAKADGVNYYSSKVTELNEEGTWRNGLKVRLLNKPAATSAHVRGKKVGQGGELQRKEADTSTREEDPNEKHIEDPSQMYDGQSAQVNEQKIKALAVVYYPSGEIKQGGLIAVDGETNEEQDGVFNAYNYVWQGEEHASEKEGGRGKGRGRGRGKGRGRPQHHNHNQNHRGNHVGGSSSVHPVNSEHPTVFKPPPGPRMPDGTRGFSMGRGKPVVV</sequence>